<reference evidence="4" key="2">
    <citation type="journal article" date="2021" name="Microbiome">
        <title>Successional dynamics and alternative stable states in a saline activated sludge microbial community over 9 years.</title>
        <authorList>
            <person name="Wang Y."/>
            <person name="Ye J."/>
            <person name="Ju F."/>
            <person name="Liu L."/>
            <person name="Boyd J.A."/>
            <person name="Deng Y."/>
            <person name="Parks D.H."/>
            <person name="Jiang X."/>
            <person name="Yin X."/>
            <person name="Woodcroft B.J."/>
            <person name="Tyson G.W."/>
            <person name="Hugenholtz P."/>
            <person name="Polz M.F."/>
            <person name="Zhang T."/>
        </authorList>
    </citation>
    <scope>NUCLEOTIDE SEQUENCE</scope>
    <source>
        <strain evidence="4">HKST-UBA02</strain>
    </source>
</reference>
<dbReference type="InterPro" id="IPR011047">
    <property type="entry name" value="Quinoprotein_ADH-like_sf"/>
</dbReference>
<feature type="domain" description="Pyrrolo-quinoline quinone repeat" evidence="2">
    <location>
        <begin position="189"/>
        <end position="313"/>
    </location>
</feature>
<dbReference type="InterPro" id="IPR025965">
    <property type="entry name" value="FlgD/Vpr_Ig-like"/>
</dbReference>
<dbReference type="SUPFAM" id="SSF50998">
    <property type="entry name" value="Quinoprotein alcohol dehydrogenase-like"/>
    <property type="match status" value="1"/>
</dbReference>
<dbReference type="Pfam" id="PF13860">
    <property type="entry name" value="FlgD_ig"/>
    <property type="match status" value="1"/>
</dbReference>
<dbReference type="SMART" id="SM00564">
    <property type="entry name" value="PQQ"/>
    <property type="match status" value="3"/>
</dbReference>
<dbReference type="Gene3D" id="2.40.10.480">
    <property type="match status" value="1"/>
</dbReference>
<comment type="caution">
    <text evidence="4">The sequence shown here is derived from an EMBL/GenBank/DDBJ whole genome shotgun (WGS) entry which is preliminary data.</text>
</comment>
<dbReference type="Gene3D" id="2.60.40.10">
    <property type="entry name" value="Immunoglobulins"/>
    <property type="match status" value="1"/>
</dbReference>
<dbReference type="Pfam" id="PF13360">
    <property type="entry name" value="PQQ_2"/>
    <property type="match status" value="2"/>
</dbReference>
<evidence type="ECO:0000259" key="2">
    <source>
        <dbReference type="Pfam" id="PF13360"/>
    </source>
</evidence>
<dbReference type="InterPro" id="IPR002372">
    <property type="entry name" value="PQQ_rpt_dom"/>
</dbReference>
<evidence type="ECO:0000313" key="5">
    <source>
        <dbReference type="Proteomes" id="UP000739538"/>
    </source>
</evidence>
<feature type="domain" description="Pyrrolo-quinoline quinone repeat" evidence="2">
    <location>
        <begin position="72"/>
        <end position="149"/>
    </location>
</feature>
<sequence length="726" mass="76755">MQARSISLLVLMLAAGGTAMSPDLCRADWSTGAHDNQRTSRTSVVGPDRATPSFAAADAGALKTPSSAVQGPSGRVYITRTQQDVAAVDPTTGTVLWSALAANARFTAPVVGPGQTFAGGTGETITVGRATGGAGTVFRLDALGQTLWSRVFPSSCYAFGGLTVDDAGNTFGRYRDNQGIAWHAFKLSPSGATLWEVAVAGYFLDEAGVGALTGDGDIVFVHGDDTNFGNVSLFDGVTGSSVWSVPHSHPFSYPVLSDNGLVLVNANGNVGETGLYAYDVATGSLAWQANYPESTSYPDNPPVLLHDGDAVITTDEPGFSRRVVLRISTVDGSISGTVPFPTTLDYTHPIVGGDDKMYVWTGGSLMSFSPYTGSVHFLYNAIGPSGCIDWSAPTILADGSLFASWWRRQTCNASSGISEWVTLAPPVSIPDCSGNAAPLAEVSGPIDPVEPGAETVLDGSSSSDPDGNLMYYEWREYFDFNDTYGSILSLSPTYQFVASNIGPDPRVRTFELRVTDACDLIDTAQWEVTIHPENTVVSPQAGDVWPVGSERSILWMAGTGPTNRVIQVSRDGGGTWDTIDVTPNDGEYTWIVTGPETDQAKVRVFPAGNTTTQQQSGLFTIGADPADVLGTPSALETSLLHAFPNPTSSRVEIGFQLATEARVELEVFDVRGARVRGLVSRTLPGGVHRVMWDGVSDDGGIVGSGIYLYRLTAGDHRESGKLSILR</sequence>
<dbReference type="InterPro" id="IPR026444">
    <property type="entry name" value="Secre_tail"/>
</dbReference>
<evidence type="ECO:0000256" key="1">
    <source>
        <dbReference type="SAM" id="SignalP"/>
    </source>
</evidence>
<name>A0A956SDA8_UNCEI</name>
<keyword evidence="1" id="KW-0732">Signal</keyword>
<gene>
    <name evidence="4" type="ORF">KDA27_11625</name>
</gene>
<dbReference type="Gene3D" id="2.60.40.4070">
    <property type="match status" value="1"/>
</dbReference>
<feature type="signal peptide" evidence="1">
    <location>
        <begin position="1"/>
        <end position="21"/>
    </location>
</feature>
<proteinExistence type="predicted"/>
<dbReference type="PANTHER" id="PTHR34512:SF30">
    <property type="entry name" value="OUTER MEMBRANE PROTEIN ASSEMBLY FACTOR BAMB"/>
    <property type="match status" value="1"/>
</dbReference>
<feature type="chain" id="PRO_5036739274" evidence="1">
    <location>
        <begin position="22"/>
        <end position="726"/>
    </location>
</feature>
<evidence type="ECO:0000313" key="4">
    <source>
        <dbReference type="EMBL" id="MCA9756442.1"/>
    </source>
</evidence>
<reference evidence="4" key="1">
    <citation type="submission" date="2020-04" db="EMBL/GenBank/DDBJ databases">
        <authorList>
            <person name="Zhang T."/>
        </authorList>
    </citation>
    <scope>NUCLEOTIDE SEQUENCE</scope>
    <source>
        <strain evidence="4">HKST-UBA02</strain>
    </source>
</reference>
<dbReference type="Gene3D" id="2.130.10.10">
    <property type="entry name" value="YVTN repeat-like/Quinoprotein amine dehydrogenase"/>
    <property type="match status" value="1"/>
</dbReference>
<protein>
    <submittedName>
        <fullName evidence="4">PQQ-binding-like beta-propeller repeat protein</fullName>
    </submittedName>
</protein>
<dbReference type="InterPro" id="IPR018391">
    <property type="entry name" value="PQQ_b-propeller_rpt"/>
</dbReference>
<dbReference type="InterPro" id="IPR015943">
    <property type="entry name" value="WD40/YVTN_repeat-like_dom_sf"/>
</dbReference>
<dbReference type="PANTHER" id="PTHR34512">
    <property type="entry name" value="CELL SURFACE PROTEIN"/>
    <property type="match status" value="1"/>
</dbReference>
<feature type="domain" description="FlgD/Vpr Ig-like" evidence="3">
    <location>
        <begin position="650"/>
        <end position="713"/>
    </location>
</feature>
<dbReference type="EMBL" id="JAGQHS010000053">
    <property type="protein sequence ID" value="MCA9756442.1"/>
    <property type="molecule type" value="Genomic_DNA"/>
</dbReference>
<dbReference type="Proteomes" id="UP000739538">
    <property type="component" value="Unassembled WGS sequence"/>
</dbReference>
<dbReference type="AlphaFoldDB" id="A0A956SDA8"/>
<evidence type="ECO:0000259" key="3">
    <source>
        <dbReference type="Pfam" id="PF13860"/>
    </source>
</evidence>
<accession>A0A956SDA8</accession>
<organism evidence="4 5">
    <name type="scientific">Eiseniibacteriota bacterium</name>
    <dbReference type="NCBI Taxonomy" id="2212470"/>
    <lineage>
        <taxon>Bacteria</taxon>
        <taxon>Candidatus Eiseniibacteriota</taxon>
    </lineage>
</organism>
<dbReference type="InterPro" id="IPR013783">
    <property type="entry name" value="Ig-like_fold"/>
</dbReference>
<dbReference type="NCBIfam" id="TIGR04183">
    <property type="entry name" value="Por_Secre_tail"/>
    <property type="match status" value="1"/>
</dbReference>